<proteinExistence type="inferred from homology"/>
<keyword evidence="7" id="KW-0723">Serine/threonine-protein kinase</keyword>
<evidence type="ECO:0000256" key="5">
    <source>
        <dbReference type="ARBA" id="ARBA00037982"/>
    </source>
</evidence>
<dbReference type="InterPro" id="IPR000719">
    <property type="entry name" value="Prot_kinase_dom"/>
</dbReference>
<dbReference type="Proteomes" id="UP000759131">
    <property type="component" value="Unassembled WGS sequence"/>
</dbReference>
<dbReference type="CDD" id="cd00180">
    <property type="entry name" value="PKc"/>
    <property type="match status" value="1"/>
</dbReference>
<dbReference type="GO" id="GO:0005737">
    <property type="term" value="C:cytoplasm"/>
    <property type="evidence" value="ECO:0007669"/>
    <property type="project" value="TreeGrafter"/>
</dbReference>
<dbReference type="PANTHER" id="PTHR11042">
    <property type="entry name" value="EUKARYOTIC TRANSLATION INITIATION FACTOR 2-ALPHA KINASE EIF2-ALPHA KINASE -RELATED"/>
    <property type="match status" value="1"/>
</dbReference>
<dbReference type="GO" id="GO:0004674">
    <property type="term" value="F:protein serine/threonine kinase activity"/>
    <property type="evidence" value="ECO:0007669"/>
    <property type="project" value="UniProtKB-KW"/>
</dbReference>
<dbReference type="EMBL" id="CAJPIZ010003127">
    <property type="protein sequence ID" value="CAG2105953.1"/>
    <property type="molecule type" value="Genomic_DNA"/>
</dbReference>
<evidence type="ECO:0000256" key="6">
    <source>
        <dbReference type="PROSITE-ProRule" id="PRU10141"/>
    </source>
</evidence>
<dbReference type="SUPFAM" id="SSF50985">
    <property type="entry name" value="RCC1/BLIP-II"/>
    <property type="match status" value="1"/>
</dbReference>
<evidence type="ECO:0000256" key="3">
    <source>
        <dbReference type="ARBA" id="ARBA00022777"/>
    </source>
</evidence>
<evidence type="ECO:0000313" key="9">
    <source>
        <dbReference type="EMBL" id="CAD7625523.1"/>
    </source>
</evidence>
<evidence type="ECO:0000313" key="10">
    <source>
        <dbReference type="Proteomes" id="UP000759131"/>
    </source>
</evidence>
<dbReference type="Gene3D" id="3.30.200.20">
    <property type="entry name" value="Phosphorylase Kinase, domain 1"/>
    <property type="match status" value="1"/>
</dbReference>
<keyword evidence="4 6" id="KW-0067">ATP-binding</keyword>
<accession>A0A7R9PYI7</accession>
<dbReference type="PROSITE" id="PS00107">
    <property type="entry name" value="PROTEIN_KINASE_ATP"/>
    <property type="match status" value="1"/>
</dbReference>
<dbReference type="InterPro" id="IPR008271">
    <property type="entry name" value="Ser/Thr_kinase_AS"/>
</dbReference>
<gene>
    <name evidence="9" type="ORF">OSB1V03_LOCUS5957</name>
</gene>
<dbReference type="SMART" id="SM00220">
    <property type="entry name" value="S_TKc"/>
    <property type="match status" value="1"/>
</dbReference>
<keyword evidence="1" id="KW-0808">Transferase</keyword>
<dbReference type="Gene3D" id="1.10.510.10">
    <property type="entry name" value="Transferase(Phosphotransferase) domain 1"/>
    <property type="match status" value="1"/>
</dbReference>
<feature type="binding site" evidence="6">
    <location>
        <position position="81"/>
    </location>
    <ligand>
        <name>ATP</name>
        <dbReference type="ChEBI" id="CHEBI:30616"/>
    </ligand>
</feature>
<dbReference type="InterPro" id="IPR050339">
    <property type="entry name" value="CC_SR_Kinase"/>
</dbReference>
<dbReference type="AlphaFoldDB" id="A0A7R9PYI7"/>
<dbReference type="EMBL" id="OC857702">
    <property type="protein sequence ID" value="CAD7625523.1"/>
    <property type="molecule type" value="Genomic_DNA"/>
</dbReference>
<sequence length="236" mass="27335">KNLLFVTTNDRVYGLGSNSEGVLGLGHNRPIHTPEEVLELILDTSNEMKTYEIQKSLGTGSFGEVFKVMDKRNEEQYAIKKCSLNGLNENQKQNILNETHNLIKLRSEYVTQYYYSWIENNCLYILIDCLAGNLTDCLQIKEELFGKIMTEFEYYILYHIFKQLVESVEYLHNKDIIHRDIKPDNVLIDNKYRYIKLCDIGLSKSVDVLSDGYKQSSVKHTKDVGNIEYQAPEAQT</sequence>
<dbReference type="GO" id="GO:0005524">
    <property type="term" value="F:ATP binding"/>
    <property type="evidence" value="ECO:0007669"/>
    <property type="project" value="UniProtKB-UniRule"/>
</dbReference>
<dbReference type="GO" id="GO:0005634">
    <property type="term" value="C:nucleus"/>
    <property type="evidence" value="ECO:0007669"/>
    <property type="project" value="TreeGrafter"/>
</dbReference>
<feature type="non-terminal residue" evidence="9">
    <location>
        <position position="1"/>
    </location>
</feature>
<name>A0A7R9PYI7_9ACAR</name>
<keyword evidence="2 6" id="KW-0547">Nucleotide-binding</keyword>
<dbReference type="InterPro" id="IPR009091">
    <property type="entry name" value="RCC1/BLIP-II"/>
</dbReference>
<dbReference type="InterPro" id="IPR011009">
    <property type="entry name" value="Kinase-like_dom_sf"/>
</dbReference>
<keyword evidence="3" id="KW-0418">Kinase</keyword>
<dbReference type="InterPro" id="IPR017441">
    <property type="entry name" value="Protein_kinase_ATP_BS"/>
</dbReference>
<evidence type="ECO:0000256" key="2">
    <source>
        <dbReference type="ARBA" id="ARBA00022741"/>
    </source>
</evidence>
<dbReference type="SUPFAM" id="SSF56112">
    <property type="entry name" value="Protein kinase-like (PK-like)"/>
    <property type="match status" value="1"/>
</dbReference>
<evidence type="ECO:0000256" key="7">
    <source>
        <dbReference type="RuleBase" id="RU000304"/>
    </source>
</evidence>
<keyword evidence="10" id="KW-1185">Reference proteome</keyword>
<dbReference type="PROSITE" id="PS00108">
    <property type="entry name" value="PROTEIN_KINASE_ST"/>
    <property type="match status" value="1"/>
</dbReference>
<comment type="similarity">
    <text evidence="5">Belongs to the protein kinase superfamily. Ser/Thr protein kinase family. GCN2 subfamily.</text>
</comment>
<feature type="non-terminal residue" evidence="9">
    <location>
        <position position="236"/>
    </location>
</feature>
<dbReference type="PROSITE" id="PS50011">
    <property type="entry name" value="PROTEIN_KINASE_DOM"/>
    <property type="match status" value="1"/>
</dbReference>
<dbReference type="OrthoDB" id="4062651at2759"/>
<protein>
    <recommendedName>
        <fullName evidence="8">Protein kinase domain-containing protein</fullName>
    </recommendedName>
</protein>
<evidence type="ECO:0000259" key="8">
    <source>
        <dbReference type="PROSITE" id="PS50011"/>
    </source>
</evidence>
<reference evidence="9" key="1">
    <citation type="submission" date="2020-11" db="EMBL/GenBank/DDBJ databases">
        <authorList>
            <person name="Tran Van P."/>
        </authorList>
    </citation>
    <scope>NUCLEOTIDE SEQUENCE</scope>
</reference>
<organism evidence="9">
    <name type="scientific">Medioppia subpectinata</name>
    <dbReference type="NCBI Taxonomy" id="1979941"/>
    <lineage>
        <taxon>Eukaryota</taxon>
        <taxon>Metazoa</taxon>
        <taxon>Ecdysozoa</taxon>
        <taxon>Arthropoda</taxon>
        <taxon>Chelicerata</taxon>
        <taxon>Arachnida</taxon>
        <taxon>Acari</taxon>
        <taxon>Acariformes</taxon>
        <taxon>Sarcoptiformes</taxon>
        <taxon>Oribatida</taxon>
        <taxon>Brachypylina</taxon>
        <taxon>Oppioidea</taxon>
        <taxon>Oppiidae</taxon>
        <taxon>Medioppia</taxon>
    </lineage>
</organism>
<evidence type="ECO:0000256" key="4">
    <source>
        <dbReference type="ARBA" id="ARBA00022840"/>
    </source>
</evidence>
<feature type="domain" description="Protein kinase" evidence="8">
    <location>
        <begin position="51"/>
        <end position="236"/>
    </location>
</feature>
<dbReference type="Pfam" id="PF00069">
    <property type="entry name" value="Pkinase"/>
    <property type="match status" value="1"/>
</dbReference>
<evidence type="ECO:0000256" key="1">
    <source>
        <dbReference type="ARBA" id="ARBA00022679"/>
    </source>
</evidence>